<keyword evidence="5" id="KW-0808">Transferase</keyword>
<comment type="similarity">
    <text evidence="3 6">Belongs to the glycosyltransferase 8 family.</text>
</comment>
<proteinExistence type="inferred from homology"/>
<evidence type="ECO:0000256" key="4">
    <source>
        <dbReference type="ARBA" id="ARBA00022676"/>
    </source>
</evidence>
<keyword evidence="7" id="KW-1185">Reference proteome</keyword>
<reference evidence="8" key="2">
    <citation type="submission" date="2025-08" db="UniProtKB">
        <authorList>
            <consortium name="RefSeq"/>
        </authorList>
    </citation>
    <scope>IDENTIFICATION</scope>
</reference>
<dbReference type="GeneID" id="107818915"/>
<evidence type="ECO:0000256" key="2">
    <source>
        <dbReference type="ARBA" id="ARBA00004877"/>
    </source>
</evidence>
<name>A0A1S4CH28_TOBAC</name>
<dbReference type="InterPro" id="IPR050748">
    <property type="entry name" value="Glycosyltrans_8_dom-fam"/>
</dbReference>
<comment type="subcellular location">
    <subcellularLocation>
        <location evidence="1">Membrane</location>
        <topology evidence="1">Single-pass type II membrane protein</topology>
    </subcellularLocation>
</comment>
<sequence length="446" mass="51589">MITAVEDRVQTPVPIKLPFSQFVLIGKPEKTLKLKQEEEKICIRRRRTFWWWERESSKKDYHSNLLPLSSAFSMRFNSKKGSQEDLSTEKKMTCFTEISSLMITISIVIILAYPFLQSSPPTEAIKSSNSNHDPLFNYRQSAHFKNSAKCAIFPTSSTSSKICNPSLVHISMTLDTKFLRGSVAAIHSILRHSHCPENLFFHFISSDTTNPEPHLEKIFPLLAFKIYYFNPGIVQKKISSTIRDALEHPLNYARNYLAELLEPCVERVIYLDSDIILVDDISSLWRTSLGSRTVGSPEYCHANFTNYFTPKFWSHKKFFRVFRGRRPCYFNTGVMVIDLSKWRKYRYTRKLERWMKIQRVHRIYELGSLPPFLLVFGGKIAPIHQKWNQHGLGGDNLRGSCRNIHAGPISLLHWSGGGKPWLRLDSGNSCPLDQIWARYDLHAPPM</sequence>
<dbReference type="OrthoDB" id="411524at2759"/>
<dbReference type="GO" id="GO:0005794">
    <property type="term" value="C:Golgi apparatus"/>
    <property type="evidence" value="ECO:0000318"/>
    <property type="project" value="GO_Central"/>
</dbReference>
<dbReference type="AlphaFoldDB" id="A0A1S4CH28"/>
<dbReference type="EC" id="2.4.1.-" evidence="6"/>
<dbReference type="Gene3D" id="3.90.550.10">
    <property type="entry name" value="Spore Coat Polysaccharide Biosynthesis Protein SpsA, Chain A"/>
    <property type="match status" value="1"/>
</dbReference>
<dbReference type="PaxDb" id="4097-A0A1S4CH28"/>
<dbReference type="InterPro" id="IPR029044">
    <property type="entry name" value="Nucleotide-diphossugar_trans"/>
</dbReference>
<dbReference type="GO" id="GO:0016020">
    <property type="term" value="C:membrane"/>
    <property type="evidence" value="ECO:0007669"/>
    <property type="project" value="UniProtKB-SubCell"/>
</dbReference>
<evidence type="ECO:0000256" key="3">
    <source>
        <dbReference type="ARBA" id="ARBA00006351"/>
    </source>
</evidence>
<accession>A0A1S4CH28</accession>
<evidence type="ECO:0000313" key="7">
    <source>
        <dbReference type="Proteomes" id="UP000790787"/>
    </source>
</evidence>
<protein>
    <recommendedName>
        <fullName evidence="6">Hexosyltransferase</fullName>
        <ecNumber evidence="6">2.4.1.-</ecNumber>
    </recommendedName>
</protein>
<dbReference type="InterPro" id="IPR002495">
    <property type="entry name" value="Glyco_trans_8"/>
</dbReference>
<dbReference type="RefSeq" id="XP_016500480.1">
    <property type="nucleotide sequence ID" value="XM_016644994.1"/>
</dbReference>
<reference evidence="7" key="1">
    <citation type="journal article" date="2014" name="Nat. Commun.">
        <title>The tobacco genome sequence and its comparison with those of tomato and potato.</title>
        <authorList>
            <person name="Sierro N."/>
            <person name="Battey J.N."/>
            <person name="Ouadi S."/>
            <person name="Bakaher N."/>
            <person name="Bovet L."/>
            <person name="Willig A."/>
            <person name="Goepfert S."/>
            <person name="Peitsch M.C."/>
            <person name="Ivanov N.V."/>
        </authorList>
    </citation>
    <scope>NUCLEOTIDE SEQUENCE [LARGE SCALE GENOMIC DNA]</scope>
</reference>
<dbReference type="SUPFAM" id="SSF53448">
    <property type="entry name" value="Nucleotide-diphospho-sugar transferases"/>
    <property type="match status" value="1"/>
</dbReference>
<dbReference type="STRING" id="4097.A0A1S4CH28"/>
<evidence type="ECO:0000256" key="1">
    <source>
        <dbReference type="ARBA" id="ARBA00004606"/>
    </source>
</evidence>
<dbReference type="Pfam" id="PF01501">
    <property type="entry name" value="Glyco_transf_8"/>
    <property type="match status" value="1"/>
</dbReference>
<evidence type="ECO:0000313" key="8">
    <source>
        <dbReference type="RefSeq" id="XP_016500480.1"/>
    </source>
</evidence>
<dbReference type="GO" id="GO:0016757">
    <property type="term" value="F:glycosyltransferase activity"/>
    <property type="evidence" value="ECO:0007669"/>
    <property type="project" value="UniProtKB-KW"/>
</dbReference>
<evidence type="ECO:0000256" key="6">
    <source>
        <dbReference type="RuleBase" id="RU362027"/>
    </source>
</evidence>
<gene>
    <name evidence="8" type="primary">LOC107818915</name>
</gene>
<keyword evidence="4" id="KW-0328">Glycosyltransferase</keyword>
<dbReference type="KEGG" id="nta:107818915"/>
<organism evidence="7 8">
    <name type="scientific">Nicotiana tabacum</name>
    <name type="common">Common tobacco</name>
    <dbReference type="NCBI Taxonomy" id="4097"/>
    <lineage>
        <taxon>Eukaryota</taxon>
        <taxon>Viridiplantae</taxon>
        <taxon>Streptophyta</taxon>
        <taxon>Embryophyta</taxon>
        <taxon>Tracheophyta</taxon>
        <taxon>Spermatophyta</taxon>
        <taxon>Magnoliopsida</taxon>
        <taxon>eudicotyledons</taxon>
        <taxon>Gunneridae</taxon>
        <taxon>Pentapetalae</taxon>
        <taxon>asterids</taxon>
        <taxon>lamiids</taxon>
        <taxon>Solanales</taxon>
        <taxon>Solanaceae</taxon>
        <taxon>Nicotianoideae</taxon>
        <taxon>Nicotianeae</taxon>
        <taxon>Nicotiana</taxon>
    </lineage>
</organism>
<evidence type="ECO:0000256" key="5">
    <source>
        <dbReference type="ARBA" id="ARBA00022679"/>
    </source>
</evidence>
<dbReference type="PANTHER" id="PTHR13778:SF39">
    <property type="entry name" value="HEXOSYLTRANSFERASE"/>
    <property type="match status" value="1"/>
</dbReference>
<dbReference type="PANTHER" id="PTHR13778">
    <property type="entry name" value="GLYCOSYLTRANSFERASE 8 DOMAIN-CONTAINING PROTEIN"/>
    <property type="match status" value="1"/>
</dbReference>
<comment type="pathway">
    <text evidence="2">Glycan metabolism; pectin biosynthesis.</text>
</comment>
<dbReference type="Proteomes" id="UP000790787">
    <property type="component" value="Chromosome 19"/>
</dbReference>